<dbReference type="Proteomes" id="UP000735302">
    <property type="component" value="Unassembled WGS sequence"/>
</dbReference>
<keyword evidence="2" id="KW-1185">Reference proteome</keyword>
<dbReference type="AlphaFoldDB" id="A0AAV3ZR16"/>
<reference evidence="1 2" key="1">
    <citation type="journal article" date="2021" name="Elife">
        <title>Chloroplast acquisition without the gene transfer in kleptoplastic sea slugs, Plakobranchus ocellatus.</title>
        <authorList>
            <person name="Maeda T."/>
            <person name="Takahashi S."/>
            <person name="Yoshida T."/>
            <person name="Shimamura S."/>
            <person name="Takaki Y."/>
            <person name="Nagai Y."/>
            <person name="Toyoda A."/>
            <person name="Suzuki Y."/>
            <person name="Arimoto A."/>
            <person name="Ishii H."/>
            <person name="Satoh N."/>
            <person name="Nishiyama T."/>
            <person name="Hasebe M."/>
            <person name="Maruyama T."/>
            <person name="Minagawa J."/>
            <person name="Obokata J."/>
            <person name="Shigenobu S."/>
        </authorList>
    </citation>
    <scope>NUCLEOTIDE SEQUENCE [LARGE SCALE GENOMIC DNA]</scope>
</reference>
<comment type="caution">
    <text evidence="1">The sequence shown here is derived from an EMBL/GenBank/DDBJ whole genome shotgun (WGS) entry which is preliminary data.</text>
</comment>
<protein>
    <submittedName>
        <fullName evidence="1">Reverse transcriptase</fullName>
    </submittedName>
</protein>
<keyword evidence="1" id="KW-0548">Nucleotidyltransferase</keyword>
<keyword evidence="1" id="KW-0808">Transferase</keyword>
<dbReference type="EMBL" id="BLXT01002806">
    <property type="protein sequence ID" value="GFN97768.1"/>
    <property type="molecule type" value="Genomic_DNA"/>
</dbReference>
<proteinExistence type="predicted"/>
<evidence type="ECO:0000313" key="1">
    <source>
        <dbReference type="EMBL" id="GFN97768.1"/>
    </source>
</evidence>
<organism evidence="1 2">
    <name type="scientific">Plakobranchus ocellatus</name>
    <dbReference type="NCBI Taxonomy" id="259542"/>
    <lineage>
        <taxon>Eukaryota</taxon>
        <taxon>Metazoa</taxon>
        <taxon>Spiralia</taxon>
        <taxon>Lophotrochozoa</taxon>
        <taxon>Mollusca</taxon>
        <taxon>Gastropoda</taxon>
        <taxon>Heterobranchia</taxon>
        <taxon>Euthyneura</taxon>
        <taxon>Panpulmonata</taxon>
        <taxon>Sacoglossa</taxon>
        <taxon>Placobranchoidea</taxon>
        <taxon>Plakobranchidae</taxon>
        <taxon>Plakobranchus</taxon>
    </lineage>
</organism>
<keyword evidence="1" id="KW-0695">RNA-directed DNA polymerase</keyword>
<name>A0AAV3ZR16_9GAST</name>
<sequence>MQKAVQQSQHRHWTSRAGAPQRSLTWNEVWHIAPLRISFLIREHVLSFCKVALSQRRYMWRHNRVLQEFAMAVCDAKGLPVQPKARVRVFTFESGTKFWCGSAASKDTQRGRAYWMGVMTENFQSISPNGTNILKLSKTQE</sequence>
<evidence type="ECO:0000313" key="2">
    <source>
        <dbReference type="Proteomes" id="UP000735302"/>
    </source>
</evidence>
<gene>
    <name evidence="1" type="ORF">PoB_002427400</name>
</gene>
<accession>A0AAV3ZR16</accession>
<dbReference type="GO" id="GO:0003964">
    <property type="term" value="F:RNA-directed DNA polymerase activity"/>
    <property type="evidence" value="ECO:0007669"/>
    <property type="project" value="UniProtKB-KW"/>
</dbReference>